<dbReference type="Gene3D" id="3.10.620.30">
    <property type="match status" value="1"/>
</dbReference>
<feature type="repeat" description="TPR" evidence="1">
    <location>
        <begin position="437"/>
        <end position="470"/>
    </location>
</feature>
<evidence type="ECO:0000256" key="1">
    <source>
        <dbReference type="PROSITE-ProRule" id="PRU00339"/>
    </source>
</evidence>
<dbReference type="InterPro" id="IPR019734">
    <property type="entry name" value="TPR_rpt"/>
</dbReference>
<evidence type="ECO:0000313" key="5">
    <source>
        <dbReference type="Proteomes" id="UP001597297"/>
    </source>
</evidence>
<dbReference type="Proteomes" id="UP001597297">
    <property type="component" value="Unassembled WGS sequence"/>
</dbReference>
<evidence type="ECO:0000313" key="4">
    <source>
        <dbReference type="EMBL" id="MFD2277042.1"/>
    </source>
</evidence>
<dbReference type="PROSITE" id="PS50005">
    <property type="entry name" value="TPR"/>
    <property type="match status" value="1"/>
</dbReference>
<name>A0ABW5E3Q3_9BACT</name>
<dbReference type="Gene3D" id="1.25.40.10">
    <property type="entry name" value="Tetratricopeptide repeat domain"/>
    <property type="match status" value="1"/>
</dbReference>
<reference evidence="5" key="1">
    <citation type="journal article" date="2019" name="Int. J. Syst. Evol. Microbiol.">
        <title>The Global Catalogue of Microorganisms (GCM) 10K type strain sequencing project: providing services to taxonomists for standard genome sequencing and annotation.</title>
        <authorList>
            <consortium name="The Broad Institute Genomics Platform"/>
            <consortium name="The Broad Institute Genome Sequencing Center for Infectious Disease"/>
            <person name="Wu L."/>
            <person name="Ma J."/>
        </authorList>
    </citation>
    <scope>NUCLEOTIDE SEQUENCE [LARGE SCALE GENOMIC DNA]</scope>
    <source>
        <strain evidence="5">JCM 16545</strain>
    </source>
</reference>
<organism evidence="4 5">
    <name type="scientific">Rubritalea spongiae</name>
    <dbReference type="NCBI Taxonomy" id="430797"/>
    <lineage>
        <taxon>Bacteria</taxon>
        <taxon>Pseudomonadati</taxon>
        <taxon>Verrucomicrobiota</taxon>
        <taxon>Verrucomicrobiia</taxon>
        <taxon>Verrucomicrobiales</taxon>
        <taxon>Rubritaleaceae</taxon>
        <taxon>Rubritalea</taxon>
    </lineage>
</organism>
<dbReference type="SUPFAM" id="SSF48452">
    <property type="entry name" value="TPR-like"/>
    <property type="match status" value="1"/>
</dbReference>
<evidence type="ECO:0000256" key="2">
    <source>
        <dbReference type="SAM" id="MobiDB-lite"/>
    </source>
</evidence>
<gene>
    <name evidence="4" type="ORF">ACFSQZ_11220</name>
</gene>
<dbReference type="EMBL" id="JBHUJC010000037">
    <property type="protein sequence ID" value="MFD2277042.1"/>
    <property type="molecule type" value="Genomic_DNA"/>
</dbReference>
<comment type="caution">
    <text evidence="4">The sequence shown here is derived from an EMBL/GenBank/DDBJ whole genome shotgun (WGS) entry which is preliminary data.</text>
</comment>
<feature type="region of interest" description="Disordered" evidence="2">
    <location>
        <begin position="68"/>
        <end position="91"/>
    </location>
</feature>
<keyword evidence="5" id="KW-1185">Reference proteome</keyword>
<keyword evidence="1" id="KW-0802">TPR repeat</keyword>
<evidence type="ECO:0000259" key="3">
    <source>
        <dbReference type="Pfam" id="PF12969"/>
    </source>
</evidence>
<sequence>MLLGTLLTLIFTQQKTNTDPAQKVTTIPSNPYQVNINELQIAHKKATELLVQKEHDIKLLHQKLENLSSAAKSSPTPAKSTDVKKLNSAKHSPPKLSQLFLKMFKKEEPALQTNFTFERENFTISLPKNSTLPMPESFVPEGACFAIRFKHSNVYCVITVEEDPHQIFKDGSQLNDLVISNIEANSTNFKLSAPHEIPHPAGTIYSSTCKVNLNNNKITYRPNSLISNGRAYQILLWSTHAEEKKLHEKNKMILDCFTILDPENRIEQSSSPPTKHQDIQLPELGISIQLSKLNASPYLTLDDDYPNASAGYQGDDNDGGVVFLADVEGLNLSDETIIYGCLNIEKIPPNHASLEYLGQKIISQNTVKQYSFTYTSNDELWYCRVDISQHQGKICVHSAWALSPKKIPPADSFWTHFNWTSADLTKELSSETNKQIAHNINQIGLYAYKVQHYHEAEKCFAEAHRLVPKDSVYGANWIRSFTASDRYSSALSTANTVIKTSPSNLEVRALKAYILVQLNQTEKAFKIYEDLFLSKYQDDDDLLDFLNALLDAHEHQRGADFMRRYTKLYPSPKMKRWMASMLRSNKEYLEAIEILTLLINESPKNEPAIELLIEVHEEQEQYELAMQWVKKLQKLTPNAIAPQLTEARILRSKGSHLEAYNLLSTLNQKYPEDSNVQEMYSIASARLGLGDHSSLRSQITPVEVENELLQRIRVNAKIAHPDEANHPAHYIKAIKAFDFNKNGTLTTTYYYTVKVTSSSGVEHFKNWHFNFDPSYEEIFVNTHTVYAADGSIAHKGKVSEYFISDEESNMEDTAKELTIPNVGIEIGSTIELVLSKRTFSSEKDHFPFKQLYLTSSYPQRINAITINSGDSHFHKIIKNGVKHSSSQNAEHFWVSHPKVYHSEDYMPNSEELFPFIYIGSNSRSWSDISNEYYQYIKERFEEDKHLNEAIDNILSLHSDKKEQVTACIQWVQAQCNYRAIEFGPRGRMPKPAIKTFKGKEGDCKDMSLLLWHMLKRIGLSPSLALANTDTEICPELPDENQFNHIVLYCPELNDNPVLDPTHEHLNLLASPPSNLLNNYILPISNTPTKLVAVKSTPASINVYQIIREVREEKNSIVIEETLTSKHFAAAYLRSRFQGQSKRRKKETLHRWFSDFYPSIRIESVKFDAGLNDNYKDLNLTIQYRYPTSSLNTFIPVPWENFYFEWSQANERINPLFNLIPVKIHSTTNRPSQLLDSHFSSSFTLSSFNSNPSSSHYSSVRKSFHAPASDYDTFRKELSNLIPKIPITQQKTSPPPSN</sequence>
<feature type="domain" description="DUF3857" evidence="3">
    <location>
        <begin position="742"/>
        <end position="859"/>
    </location>
</feature>
<dbReference type="Pfam" id="PF12969">
    <property type="entry name" value="DUF3857"/>
    <property type="match status" value="1"/>
</dbReference>
<dbReference type="InterPro" id="IPR011990">
    <property type="entry name" value="TPR-like_helical_dom_sf"/>
</dbReference>
<dbReference type="InterPro" id="IPR024618">
    <property type="entry name" value="DUF3857"/>
</dbReference>
<dbReference type="Gene3D" id="2.60.40.3140">
    <property type="match status" value="1"/>
</dbReference>
<protein>
    <submittedName>
        <fullName evidence="4">DUF3857 domain-containing protein</fullName>
    </submittedName>
</protein>
<accession>A0ABW5E3Q3</accession>
<feature type="compositionally biased region" description="Low complexity" evidence="2">
    <location>
        <begin position="68"/>
        <end position="80"/>
    </location>
</feature>
<proteinExistence type="predicted"/>